<dbReference type="EMBL" id="KV784360">
    <property type="protein sequence ID" value="OEU14306.1"/>
    <property type="molecule type" value="Genomic_DNA"/>
</dbReference>
<keyword evidence="4" id="KW-1185">Reference proteome</keyword>
<feature type="compositionally biased region" description="Polar residues" evidence="1">
    <location>
        <begin position="1"/>
        <end position="28"/>
    </location>
</feature>
<dbReference type="Proteomes" id="UP000095751">
    <property type="component" value="Unassembled WGS sequence"/>
</dbReference>
<sequence>MSSITIDTTAKGDINTNNKPSTTITNDTVIMKKSLPSNNSRNNTSQHFNFPGLKIPTGRFKMPLSSSSSSGGEVAAKARAAARVAARAALNVVIGIGNEVYSTEEEELDNADDVAAEATPQEEKEKEEEETKKKQEEEEKEYKKAVEKLRALEELRSEMNTSYHSSSMVSTSSQEDTLEEAEKVTTRTVSLPTVENATVVIAAPLRQEQEEQAYVPHKKTKTTTITNDDFINNNNNNSNSATVVDLDEIDLDKITVHDLQGLTGDDGDILRAKHLNKLSRVEREHVLQDIHGVAEFPIMDNNFIDASLKKLSIELKSELLSRQKNNTLNNSTHTVPPPQAQQEEATQTQPAALPVLEEKLGELQRKLKELVGCRSNSNDSSYQGNVFKMDCPSSVQRNHNLHNIGGAMSIPSGLFSNFNSSNNVPSTTTRATGTSTKTKATTAIEDEAFQDDAILKSSKAAAYEQALAQCRGRRRERRSSLFRHNALYGNLYQDEDNNDDYDSTRYLDVESRDFLLPFLRCERFDYKKAALRIFDYFEEKKSLFGLDFLTTRIQLKDLDIDTKHCLDSGYIQLLPGRDRAGRAVIVGTKKLIAPYDRDDDNTSALRALWFVSSVALEDAGTETKGVVFVYYALGNGSDASSSPSNHGNDRRLRRIDGWGNILRAIPLRIASIHWCVDTFQDKKVVNLSALMLGASNFVRVRCHAGTDTEVHYDLMTFGIPTSLLPVTMNGNIDLSQHRDFLQQRKQLGATSVLNQALAVIDAPVIDDCIALVEDDVDGVVKDAAKTNNNNDGGATWDLVDTYFHQQKQAQQQQRDNNNMTINNKNNNNDSFMYSSNSNNNSMNNSMDNTMGSMHMMNRPMQVQSHPIQIESGMHHVQEQQQQQQQLLVNQFQQQQQLRLDQMMHQQQYLSQQHQFQQLQQLQSYGTTTANTSNTKKMKKSKNNDRNDSFSFCREPVLVPREADILLGRGLGVQNRKGNVNYRYVVESFRSRYEKITQKGAKTQLIREVVECIHSKGGRFVKQDSYGRWIPVDPQIARDKVSHSFRNQKRLSLLPDGSDDDIYVKNKNKKKRSRNGMKSMSV</sequence>
<accession>A0A1E7F824</accession>
<dbReference type="OrthoDB" id="42195at2759"/>
<feature type="compositionally biased region" description="Polar residues" evidence="1">
    <location>
        <begin position="35"/>
        <end position="48"/>
    </location>
</feature>
<feature type="region of interest" description="Disordered" evidence="1">
    <location>
        <begin position="806"/>
        <end position="834"/>
    </location>
</feature>
<feature type="compositionally biased region" description="Basic and acidic residues" evidence="1">
    <location>
        <begin position="121"/>
        <end position="140"/>
    </location>
</feature>
<evidence type="ECO:0000256" key="1">
    <source>
        <dbReference type="SAM" id="MobiDB-lite"/>
    </source>
</evidence>
<feature type="region of interest" description="Disordered" evidence="1">
    <location>
        <begin position="324"/>
        <end position="349"/>
    </location>
</feature>
<feature type="domain" description="DUF6824" evidence="2">
    <location>
        <begin position="963"/>
        <end position="1046"/>
    </location>
</feature>
<dbReference type="Pfam" id="PF20710">
    <property type="entry name" value="DUF6824"/>
    <property type="match status" value="1"/>
</dbReference>
<dbReference type="PANTHER" id="PTHR16148">
    <property type="entry name" value="NF-KAPPA-B-REPRESSING FACTOR-RELATED"/>
    <property type="match status" value="1"/>
</dbReference>
<dbReference type="AlphaFoldDB" id="A0A1E7F824"/>
<reference evidence="3 4" key="1">
    <citation type="submission" date="2016-09" db="EMBL/GenBank/DDBJ databases">
        <title>Extensive genetic diversity and differential bi-allelic expression allows diatom success in the polar Southern Ocean.</title>
        <authorList>
            <consortium name="DOE Joint Genome Institute"/>
            <person name="Mock T."/>
            <person name="Otillar R.P."/>
            <person name="Strauss J."/>
            <person name="Dupont C."/>
            <person name="Frickenhaus S."/>
            <person name="Maumus F."/>
            <person name="Mcmullan M."/>
            <person name="Sanges R."/>
            <person name="Schmutz J."/>
            <person name="Toseland A."/>
            <person name="Valas R."/>
            <person name="Veluchamy A."/>
            <person name="Ward B.J."/>
            <person name="Allen A."/>
            <person name="Barry K."/>
            <person name="Falciatore A."/>
            <person name="Ferrante M."/>
            <person name="Fortunato A.E."/>
            <person name="Gloeckner G."/>
            <person name="Gruber A."/>
            <person name="Hipkin R."/>
            <person name="Janech M."/>
            <person name="Kroth P."/>
            <person name="Leese F."/>
            <person name="Lindquist E."/>
            <person name="Lyon B.R."/>
            <person name="Martin J."/>
            <person name="Mayer C."/>
            <person name="Parker M."/>
            <person name="Quesneville H."/>
            <person name="Raymond J."/>
            <person name="Uhlig C."/>
            <person name="Valentin K.U."/>
            <person name="Worden A.Z."/>
            <person name="Armbrust E.V."/>
            <person name="Bowler C."/>
            <person name="Green B."/>
            <person name="Moulton V."/>
            <person name="Van Oosterhout C."/>
            <person name="Grigoriev I."/>
        </authorList>
    </citation>
    <scope>NUCLEOTIDE SEQUENCE [LARGE SCALE GENOMIC DNA]</scope>
    <source>
        <strain evidence="3 4">CCMP1102</strain>
    </source>
</reference>
<protein>
    <recommendedName>
        <fullName evidence="2">DUF6824 domain-containing protein</fullName>
    </recommendedName>
</protein>
<feature type="region of interest" description="Disordered" evidence="1">
    <location>
        <begin position="104"/>
        <end position="140"/>
    </location>
</feature>
<dbReference type="InterPro" id="IPR049227">
    <property type="entry name" value="DUF6824"/>
</dbReference>
<dbReference type="PANTHER" id="PTHR16148:SF23">
    <property type="entry name" value="B BOX-TYPE DOMAIN-CONTAINING PROTEIN-RELATED"/>
    <property type="match status" value="1"/>
</dbReference>
<evidence type="ECO:0000259" key="2">
    <source>
        <dbReference type="Pfam" id="PF20710"/>
    </source>
</evidence>
<feature type="region of interest" description="Disordered" evidence="1">
    <location>
        <begin position="1057"/>
        <end position="1081"/>
    </location>
</feature>
<gene>
    <name evidence="3" type="ORF">FRACYDRAFT_240842</name>
</gene>
<proteinExistence type="predicted"/>
<feature type="compositionally biased region" description="Low complexity" evidence="1">
    <location>
        <begin position="340"/>
        <end position="349"/>
    </location>
</feature>
<feature type="compositionally biased region" description="Acidic residues" evidence="1">
    <location>
        <begin position="104"/>
        <end position="115"/>
    </location>
</feature>
<evidence type="ECO:0000313" key="4">
    <source>
        <dbReference type="Proteomes" id="UP000095751"/>
    </source>
</evidence>
<organism evidence="3 4">
    <name type="scientific">Fragilariopsis cylindrus CCMP1102</name>
    <dbReference type="NCBI Taxonomy" id="635003"/>
    <lineage>
        <taxon>Eukaryota</taxon>
        <taxon>Sar</taxon>
        <taxon>Stramenopiles</taxon>
        <taxon>Ochrophyta</taxon>
        <taxon>Bacillariophyta</taxon>
        <taxon>Bacillariophyceae</taxon>
        <taxon>Bacillariophycidae</taxon>
        <taxon>Bacillariales</taxon>
        <taxon>Bacillariaceae</taxon>
        <taxon>Fragilariopsis</taxon>
    </lineage>
</organism>
<feature type="compositionally biased region" description="Polar residues" evidence="1">
    <location>
        <begin position="324"/>
        <end position="334"/>
    </location>
</feature>
<feature type="region of interest" description="Disordered" evidence="1">
    <location>
        <begin position="1"/>
        <end position="54"/>
    </location>
</feature>
<feature type="compositionally biased region" description="Basic residues" evidence="1">
    <location>
        <begin position="1065"/>
        <end position="1074"/>
    </location>
</feature>
<name>A0A1E7F824_9STRA</name>
<dbReference type="InParanoid" id="A0A1E7F824"/>
<evidence type="ECO:0000313" key="3">
    <source>
        <dbReference type="EMBL" id="OEU14306.1"/>
    </source>
</evidence>
<dbReference type="KEGG" id="fcy:FRACYDRAFT_240842"/>